<gene>
    <name evidence="5" type="ORF">SAMN05216225_106914</name>
</gene>
<keyword evidence="1" id="KW-0678">Repressor</keyword>
<dbReference type="InterPro" id="IPR050624">
    <property type="entry name" value="HTH-type_Tx_Regulator"/>
</dbReference>
<dbReference type="GO" id="GO:0003677">
    <property type="term" value="F:DNA binding"/>
    <property type="evidence" value="ECO:0007669"/>
    <property type="project" value="UniProtKB-UniRule"/>
</dbReference>
<dbReference type="RefSeq" id="WP_084063388.1">
    <property type="nucleotide sequence ID" value="NZ_FQVW01000069.1"/>
</dbReference>
<protein>
    <submittedName>
        <fullName evidence="5">Transcriptional regulator, TetR family</fullName>
    </submittedName>
</protein>
<accession>A0A1M5N3E2</accession>
<dbReference type="OrthoDB" id="9810250at2"/>
<dbReference type="STRING" id="930117.SAMN05216225_106914"/>
<evidence type="ECO:0000259" key="4">
    <source>
        <dbReference type="PROSITE" id="PS50977"/>
    </source>
</evidence>
<dbReference type="SUPFAM" id="SSF46689">
    <property type="entry name" value="Homeodomain-like"/>
    <property type="match status" value="1"/>
</dbReference>
<reference evidence="5 6" key="1">
    <citation type="submission" date="2016-11" db="EMBL/GenBank/DDBJ databases">
        <authorList>
            <person name="Jaros S."/>
            <person name="Januszkiewicz K."/>
            <person name="Wedrychowicz H."/>
        </authorList>
    </citation>
    <scope>NUCLEOTIDE SEQUENCE [LARGE SCALE GENOMIC DNA]</scope>
    <source>
        <strain evidence="5 6">IBRC-M 10683</strain>
    </source>
</reference>
<dbReference type="InterPro" id="IPR001647">
    <property type="entry name" value="HTH_TetR"/>
</dbReference>
<dbReference type="AlphaFoldDB" id="A0A1M5N3E2"/>
<feature type="domain" description="HTH tetR-type" evidence="4">
    <location>
        <begin position="8"/>
        <end position="68"/>
    </location>
</feature>
<keyword evidence="6" id="KW-1185">Reference proteome</keyword>
<feature type="DNA-binding region" description="H-T-H motif" evidence="3">
    <location>
        <begin position="31"/>
        <end position="50"/>
    </location>
</feature>
<evidence type="ECO:0000313" key="6">
    <source>
        <dbReference type="Proteomes" id="UP000183988"/>
    </source>
</evidence>
<proteinExistence type="predicted"/>
<dbReference type="PROSITE" id="PS50977">
    <property type="entry name" value="HTH_TETR_2"/>
    <property type="match status" value="1"/>
</dbReference>
<evidence type="ECO:0000256" key="1">
    <source>
        <dbReference type="ARBA" id="ARBA00022491"/>
    </source>
</evidence>
<evidence type="ECO:0000313" key="5">
    <source>
        <dbReference type="EMBL" id="SHG83955.1"/>
    </source>
</evidence>
<keyword evidence="2 3" id="KW-0238">DNA-binding</keyword>
<sequence length="194" mass="23444">MKQDLRVIKTQESLRHALLILIKEKPLDSITVAELCRLANINRGTFYLHYKDVHGVFKHYLEVIVKDLRKSYEEPYYKTNFKIENIKPDMIKIFHHVKNYQEFYQIIFDQHIPMMYYYLLFDTVRSFMKETIDRMNQERMKNVQVDYLVSYQTNAILGILIEWHQNEYSTSIDELNQQLILILSINSPFRKGIQ</sequence>
<dbReference type="InterPro" id="IPR039532">
    <property type="entry name" value="TetR_C_Firmicutes"/>
</dbReference>
<dbReference type="Proteomes" id="UP000183988">
    <property type="component" value="Unassembled WGS sequence"/>
</dbReference>
<dbReference type="EMBL" id="FQVW01000069">
    <property type="protein sequence ID" value="SHG83955.1"/>
    <property type="molecule type" value="Genomic_DNA"/>
</dbReference>
<evidence type="ECO:0000256" key="3">
    <source>
        <dbReference type="PROSITE-ProRule" id="PRU00335"/>
    </source>
</evidence>
<organism evidence="5 6">
    <name type="scientific">Ornithinibacillus halophilus</name>
    <dbReference type="NCBI Taxonomy" id="930117"/>
    <lineage>
        <taxon>Bacteria</taxon>
        <taxon>Bacillati</taxon>
        <taxon>Bacillota</taxon>
        <taxon>Bacilli</taxon>
        <taxon>Bacillales</taxon>
        <taxon>Bacillaceae</taxon>
        <taxon>Ornithinibacillus</taxon>
    </lineage>
</organism>
<dbReference type="InterPro" id="IPR009057">
    <property type="entry name" value="Homeodomain-like_sf"/>
</dbReference>
<dbReference type="Pfam" id="PF14278">
    <property type="entry name" value="TetR_C_8"/>
    <property type="match status" value="1"/>
</dbReference>
<name>A0A1M5N3E2_9BACI</name>
<dbReference type="PANTHER" id="PTHR43479">
    <property type="entry name" value="ACREF/ENVCD OPERON REPRESSOR-RELATED"/>
    <property type="match status" value="1"/>
</dbReference>
<dbReference type="PANTHER" id="PTHR43479:SF7">
    <property type="entry name" value="TETR-FAMILY TRANSCRIPTIONAL REGULATOR"/>
    <property type="match status" value="1"/>
</dbReference>
<evidence type="ECO:0000256" key="2">
    <source>
        <dbReference type="ARBA" id="ARBA00023125"/>
    </source>
</evidence>
<dbReference type="Gene3D" id="1.10.357.10">
    <property type="entry name" value="Tetracycline Repressor, domain 2"/>
    <property type="match status" value="1"/>
</dbReference>